<feature type="compositionally biased region" description="Basic and acidic residues" evidence="1">
    <location>
        <begin position="178"/>
        <end position="187"/>
    </location>
</feature>
<accession>A0A9Q1LE04</accession>
<feature type="compositionally biased region" description="Polar residues" evidence="1">
    <location>
        <begin position="189"/>
        <end position="204"/>
    </location>
</feature>
<dbReference type="AlphaFoldDB" id="A0A9Q1LE04"/>
<dbReference type="InterPro" id="IPR000719">
    <property type="entry name" value="Prot_kinase_dom"/>
</dbReference>
<evidence type="ECO:0000313" key="4">
    <source>
        <dbReference type="Proteomes" id="UP001152561"/>
    </source>
</evidence>
<dbReference type="SUPFAM" id="SSF56112">
    <property type="entry name" value="Protein kinase-like (PK-like)"/>
    <property type="match status" value="1"/>
</dbReference>
<protein>
    <recommendedName>
        <fullName evidence="2">Protein kinase domain-containing protein</fullName>
    </recommendedName>
</protein>
<dbReference type="Proteomes" id="UP001152561">
    <property type="component" value="Unassembled WGS sequence"/>
</dbReference>
<dbReference type="Pfam" id="PF07714">
    <property type="entry name" value="PK_Tyr_Ser-Thr"/>
    <property type="match status" value="1"/>
</dbReference>
<dbReference type="GO" id="GO:0004672">
    <property type="term" value="F:protein kinase activity"/>
    <property type="evidence" value="ECO:0007669"/>
    <property type="project" value="InterPro"/>
</dbReference>
<gene>
    <name evidence="3" type="ORF">K7X08_015781</name>
</gene>
<evidence type="ECO:0000259" key="2">
    <source>
        <dbReference type="PROSITE" id="PS50011"/>
    </source>
</evidence>
<dbReference type="PROSITE" id="PS50011">
    <property type="entry name" value="PROTEIN_KINASE_DOM"/>
    <property type="match status" value="1"/>
</dbReference>
<evidence type="ECO:0000313" key="3">
    <source>
        <dbReference type="EMBL" id="KAJ8532892.1"/>
    </source>
</evidence>
<feature type="region of interest" description="Disordered" evidence="1">
    <location>
        <begin position="173"/>
        <end position="204"/>
    </location>
</feature>
<dbReference type="GO" id="GO:0005524">
    <property type="term" value="F:ATP binding"/>
    <property type="evidence" value="ECO:0007669"/>
    <property type="project" value="InterPro"/>
</dbReference>
<dbReference type="PANTHER" id="PTHR27006">
    <property type="entry name" value="PROMASTIGOTE SURFACE ANTIGEN PROTEIN PSA"/>
    <property type="match status" value="1"/>
</dbReference>
<dbReference type="OrthoDB" id="688481at2759"/>
<dbReference type="InterPro" id="IPR011009">
    <property type="entry name" value="Kinase-like_dom_sf"/>
</dbReference>
<keyword evidence="4" id="KW-1185">Reference proteome</keyword>
<comment type="caution">
    <text evidence="3">The sequence shown here is derived from an EMBL/GenBank/DDBJ whole genome shotgun (WGS) entry which is preliminary data.</text>
</comment>
<dbReference type="EMBL" id="JAJAGQ010000020">
    <property type="protein sequence ID" value="KAJ8532892.1"/>
    <property type="molecule type" value="Genomic_DNA"/>
</dbReference>
<name>A0A9Q1LE04_9SOLA</name>
<reference evidence="4" key="1">
    <citation type="journal article" date="2023" name="Proc. Natl. Acad. Sci. U.S.A.">
        <title>Genomic and structural basis for evolution of tropane alkaloid biosynthesis.</title>
        <authorList>
            <person name="Wanga Y.-J."/>
            <person name="Taina T."/>
            <person name="Yua J.-Y."/>
            <person name="Lia J."/>
            <person name="Xua B."/>
            <person name="Chenc J."/>
            <person name="D'Auriad J.C."/>
            <person name="Huanga J.-P."/>
            <person name="Huanga S.-X."/>
        </authorList>
    </citation>
    <scope>NUCLEOTIDE SEQUENCE [LARGE SCALE GENOMIC DNA]</scope>
    <source>
        <strain evidence="4">cv. KIB-2019</strain>
    </source>
</reference>
<feature type="domain" description="Protein kinase" evidence="2">
    <location>
        <begin position="1"/>
        <end position="168"/>
    </location>
</feature>
<organism evidence="3 4">
    <name type="scientific">Anisodus acutangulus</name>
    <dbReference type="NCBI Taxonomy" id="402998"/>
    <lineage>
        <taxon>Eukaryota</taxon>
        <taxon>Viridiplantae</taxon>
        <taxon>Streptophyta</taxon>
        <taxon>Embryophyta</taxon>
        <taxon>Tracheophyta</taxon>
        <taxon>Spermatophyta</taxon>
        <taxon>Magnoliopsida</taxon>
        <taxon>eudicotyledons</taxon>
        <taxon>Gunneridae</taxon>
        <taxon>Pentapetalae</taxon>
        <taxon>asterids</taxon>
        <taxon>lamiids</taxon>
        <taxon>Solanales</taxon>
        <taxon>Solanaceae</taxon>
        <taxon>Solanoideae</taxon>
        <taxon>Hyoscyameae</taxon>
        <taxon>Anisodus</taxon>
    </lineage>
</organism>
<proteinExistence type="predicted"/>
<dbReference type="PANTHER" id="PTHR27006:SF634">
    <property type="entry name" value="RECEPTOR-LIKE SERINE_THREONINE-PROTEIN KINASE"/>
    <property type="match status" value="1"/>
</dbReference>
<dbReference type="Gene3D" id="1.10.510.10">
    <property type="entry name" value="Transferase(Phosphotransferase) domain 1"/>
    <property type="match status" value="1"/>
</dbReference>
<sequence length="204" mass="23067">MLLRTFALEINLERGDLDLFTREYYQMDKRLLLKDFRAAQDKALNSSRMRIAGTYGYLSPEYAIQGIFSEKSDVFSFGVMLLEIINSKRNNSYSHSKDDPLNLLDHACQLWNEGKIMEFPDPKVAGTLETPTQVVICILVGLLCVQEHANYRPNTATIVSMLCNDTVLPSPKRPAFGSKDRSPDDSKFSPCSRNSFTISNVEGR</sequence>
<evidence type="ECO:0000256" key="1">
    <source>
        <dbReference type="SAM" id="MobiDB-lite"/>
    </source>
</evidence>
<dbReference type="InterPro" id="IPR001245">
    <property type="entry name" value="Ser-Thr/Tyr_kinase_cat_dom"/>
</dbReference>